<name>A0ABS6A690_9GAMM</name>
<gene>
    <name evidence="2" type="ORF">KO508_05530</name>
</gene>
<accession>A0ABS6A690</accession>
<evidence type="ECO:0000313" key="3">
    <source>
        <dbReference type="Proteomes" id="UP000753376"/>
    </source>
</evidence>
<dbReference type="Proteomes" id="UP000753376">
    <property type="component" value="Unassembled WGS sequence"/>
</dbReference>
<comment type="caution">
    <text evidence="2">The sequence shown here is derived from an EMBL/GenBank/DDBJ whole genome shotgun (WGS) entry which is preliminary data.</text>
</comment>
<organism evidence="2 3">
    <name type="scientific">Marinobacter salexigens</name>
    <dbReference type="NCBI Taxonomy" id="1925763"/>
    <lineage>
        <taxon>Bacteria</taxon>
        <taxon>Pseudomonadati</taxon>
        <taxon>Pseudomonadota</taxon>
        <taxon>Gammaproteobacteria</taxon>
        <taxon>Pseudomonadales</taxon>
        <taxon>Marinobacteraceae</taxon>
        <taxon>Marinobacter</taxon>
    </lineage>
</organism>
<evidence type="ECO:0008006" key="4">
    <source>
        <dbReference type="Google" id="ProtNLM"/>
    </source>
</evidence>
<protein>
    <recommendedName>
        <fullName evidence="4">AI-2E family transporter</fullName>
    </recommendedName>
</protein>
<sequence length="96" mass="10213">MNPFILFTLSGPLAGAIGWFSDIFWLFWIGVALAVVNLVMNLASGVMKLPVLPLAFILISAVILSPWHLGAGVGLLIWTTVESVGELMSKNTADAS</sequence>
<keyword evidence="1" id="KW-0472">Membrane</keyword>
<feature type="transmembrane region" description="Helical" evidence="1">
    <location>
        <begin position="55"/>
        <end position="78"/>
    </location>
</feature>
<keyword evidence="3" id="KW-1185">Reference proteome</keyword>
<keyword evidence="1" id="KW-1133">Transmembrane helix</keyword>
<reference evidence="2 3" key="1">
    <citation type="submission" date="2021-05" db="EMBL/GenBank/DDBJ databases">
        <title>Draft genomes of bacteria isolated from model marine particles.</title>
        <authorList>
            <person name="Datta M.S."/>
            <person name="Schwartzman J.A."/>
            <person name="Enke T.N."/>
            <person name="Saavedra J."/>
            <person name="Cermak N."/>
            <person name="Cordero O.X."/>
        </authorList>
    </citation>
    <scope>NUCLEOTIDE SEQUENCE [LARGE SCALE GENOMIC DNA]</scope>
    <source>
        <strain evidence="2 3">D2M19</strain>
    </source>
</reference>
<keyword evidence="1" id="KW-0812">Transmembrane</keyword>
<dbReference type="RefSeq" id="WP_216007367.1">
    <property type="nucleotide sequence ID" value="NZ_JAHKPV010000004.1"/>
</dbReference>
<evidence type="ECO:0000256" key="1">
    <source>
        <dbReference type="SAM" id="Phobius"/>
    </source>
</evidence>
<evidence type="ECO:0000313" key="2">
    <source>
        <dbReference type="EMBL" id="MBU2873467.1"/>
    </source>
</evidence>
<dbReference type="EMBL" id="JAHKPV010000004">
    <property type="protein sequence ID" value="MBU2873467.1"/>
    <property type="molecule type" value="Genomic_DNA"/>
</dbReference>
<proteinExistence type="predicted"/>
<feature type="transmembrane region" description="Helical" evidence="1">
    <location>
        <begin position="25"/>
        <end position="43"/>
    </location>
</feature>